<keyword evidence="3" id="KW-1185">Reference proteome</keyword>
<reference evidence="2 3" key="1">
    <citation type="submission" date="2019-09" db="EMBL/GenBank/DDBJ databases">
        <authorList>
            <person name="Depoorter E."/>
        </authorList>
    </citation>
    <scope>NUCLEOTIDE SEQUENCE [LARGE SCALE GENOMIC DNA]</scope>
    <source>
        <strain evidence="2">LMG 24065</strain>
    </source>
</reference>
<gene>
    <name evidence="2" type="ORF">BDI24065_00493</name>
</gene>
<sequence>MSIRELHRLPGPNIEHPSAFRNGAVTQGHDQYRTIAKKSTDIRHRAATFVLVKVHPNSGQQYKVEFFSSGTQ</sequence>
<evidence type="ECO:0000313" key="3">
    <source>
        <dbReference type="Proteomes" id="UP000494125"/>
    </source>
</evidence>
<accession>A0A6P2HA34</accession>
<dbReference type="EMBL" id="CABVPN010000002">
    <property type="protein sequence ID" value="VWB14167.1"/>
    <property type="molecule type" value="Genomic_DNA"/>
</dbReference>
<name>A0A6P2HA34_9BURK</name>
<evidence type="ECO:0000256" key="1">
    <source>
        <dbReference type="SAM" id="MobiDB-lite"/>
    </source>
</evidence>
<dbReference type="AlphaFoldDB" id="A0A6P2HA34"/>
<protein>
    <submittedName>
        <fullName evidence="2">Uncharacterized protein</fullName>
    </submittedName>
</protein>
<organism evidence="2 3">
    <name type="scientific">Burkholderia diffusa</name>
    <dbReference type="NCBI Taxonomy" id="488732"/>
    <lineage>
        <taxon>Bacteria</taxon>
        <taxon>Pseudomonadati</taxon>
        <taxon>Pseudomonadota</taxon>
        <taxon>Betaproteobacteria</taxon>
        <taxon>Burkholderiales</taxon>
        <taxon>Burkholderiaceae</taxon>
        <taxon>Burkholderia</taxon>
        <taxon>Burkholderia cepacia complex</taxon>
    </lineage>
</organism>
<proteinExistence type="predicted"/>
<dbReference type="Proteomes" id="UP000494125">
    <property type="component" value="Unassembled WGS sequence"/>
</dbReference>
<feature type="region of interest" description="Disordered" evidence="1">
    <location>
        <begin position="1"/>
        <end position="26"/>
    </location>
</feature>
<evidence type="ECO:0000313" key="2">
    <source>
        <dbReference type="EMBL" id="VWB14167.1"/>
    </source>
</evidence>